<organism evidence="8 9">
    <name type="scientific">Lithospermum erythrorhizon</name>
    <name type="common">Purple gromwell</name>
    <name type="synonym">Lithospermum officinale var. erythrorhizon</name>
    <dbReference type="NCBI Taxonomy" id="34254"/>
    <lineage>
        <taxon>Eukaryota</taxon>
        <taxon>Viridiplantae</taxon>
        <taxon>Streptophyta</taxon>
        <taxon>Embryophyta</taxon>
        <taxon>Tracheophyta</taxon>
        <taxon>Spermatophyta</taxon>
        <taxon>Magnoliopsida</taxon>
        <taxon>eudicotyledons</taxon>
        <taxon>Gunneridae</taxon>
        <taxon>Pentapetalae</taxon>
        <taxon>asterids</taxon>
        <taxon>lamiids</taxon>
        <taxon>Boraginales</taxon>
        <taxon>Boraginaceae</taxon>
        <taxon>Boraginoideae</taxon>
        <taxon>Lithospermeae</taxon>
        <taxon>Lithospermum</taxon>
    </lineage>
</organism>
<dbReference type="GO" id="GO:0005634">
    <property type="term" value="C:nucleus"/>
    <property type="evidence" value="ECO:0007669"/>
    <property type="project" value="UniProtKB-SubCell"/>
</dbReference>
<comment type="subcellular location">
    <subcellularLocation>
        <location evidence="1">Nucleus</location>
    </subcellularLocation>
</comment>
<dbReference type="PANTHER" id="PTHR32263:SF12">
    <property type="entry name" value="INACTIVE POLY [ADP-RIBOSE] POLYMERASE SRO4-RELATED"/>
    <property type="match status" value="1"/>
</dbReference>
<dbReference type="Pfam" id="PF00644">
    <property type="entry name" value="PARP"/>
    <property type="match status" value="1"/>
</dbReference>
<dbReference type="EMBL" id="BAABME010001743">
    <property type="protein sequence ID" value="GAA0151227.1"/>
    <property type="molecule type" value="Genomic_DNA"/>
</dbReference>
<comment type="caution">
    <text evidence="8">The sequence shown here is derived from an EMBL/GenBank/DDBJ whole genome shotgun (WGS) entry which is preliminary data.</text>
</comment>
<keyword evidence="4" id="KW-0539">Nucleus</keyword>
<feature type="domain" description="RST" evidence="7">
    <location>
        <begin position="285"/>
        <end position="356"/>
    </location>
</feature>
<dbReference type="Pfam" id="PF12174">
    <property type="entry name" value="RST"/>
    <property type="match status" value="1"/>
</dbReference>
<dbReference type="PROSITE" id="PS51879">
    <property type="entry name" value="RST"/>
    <property type="match status" value="1"/>
</dbReference>
<dbReference type="InterPro" id="IPR022003">
    <property type="entry name" value="RST"/>
</dbReference>
<accession>A0AAV3PMM7</accession>
<evidence type="ECO:0000256" key="1">
    <source>
        <dbReference type="ARBA" id="ARBA00004123"/>
    </source>
</evidence>
<dbReference type="SUPFAM" id="SSF56399">
    <property type="entry name" value="ADP-ribosylation"/>
    <property type="match status" value="1"/>
</dbReference>
<evidence type="ECO:0000259" key="7">
    <source>
        <dbReference type="PROSITE" id="PS51879"/>
    </source>
</evidence>
<evidence type="ECO:0000259" key="6">
    <source>
        <dbReference type="PROSITE" id="PS51059"/>
    </source>
</evidence>
<evidence type="ECO:0000256" key="4">
    <source>
        <dbReference type="ARBA" id="ARBA00023242"/>
    </source>
</evidence>
<keyword evidence="3" id="KW-0346">Stress response</keyword>
<feature type="compositionally biased region" description="Low complexity" evidence="5">
    <location>
        <begin position="52"/>
        <end position="64"/>
    </location>
</feature>
<evidence type="ECO:0000256" key="2">
    <source>
        <dbReference type="ARBA" id="ARBA00022473"/>
    </source>
</evidence>
<protein>
    <recommendedName>
        <fullName evidence="10">Poly [ADP-ribose] polymerase</fullName>
    </recommendedName>
</protein>
<sequence>MNTQMHNFGFVSVPSGDLGGQNFEDQSKRVMLTNSMILGQNNDVVDEDDGAVSDSESSSGSCCSSVGNPKKIVTFDDGLIRVEEGNKEYDTIRLSIVAGLSSSGLQAQINDVNRVDYSGFRKSAKLQAFEIFVNAVEKSCGGDANVKYAWYGASKNEIMKIVSHGFCDPPNNGMFGRGLYLSPVEHILDSLQSTVVDGDGARYLLLCRVLMGRMEQVPAGSKQSYHSYPSSKDFDSGVDYLANPRKYIVWGTHMNSHILPKYVISIGNVNNTQVARPQRVSVTLRKPNSPWLPFPTLISELARFLQPHSLDLIKKYHNEHRMRKLTRFELIQRVRHIAGDELLASVIKSYRQKQLKVSHLAMLQTRGWRGEEKTVPAGEEIECCSKWKK</sequence>
<evidence type="ECO:0000256" key="5">
    <source>
        <dbReference type="SAM" id="MobiDB-lite"/>
    </source>
</evidence>
<dbReference type="PROSITE" id="PS51059">
    <property type="entry name" value="PARP_CATALYTIC"/>
    <property type="match status" value="1"/>
</dbReference>
<name>A0AAV3PMM7_LITER</name>
<proteinExistence type="predicted"/>
<dbReference type="Proteomes" id="UP001454036">
    <property type="component" value="Unassembled WGS sequence"/>
</dbReference>
<evidence type="ECO:0000313" key="9">
    <source>
        <dbReference type="Proteomes" id="UP001454036"/>
    </source>
</evidence>
<evidence type="ECO:0008006" key="10">
    <source>
        <dbReference type="Google" id="ProtNLM"/>
    </source>
</evidence>
<dbReference type="InterPro" id="IPR044964">
    <property type="entry name" value="RCD1/SRO1-5"/>
</dbReference>
<evidence type="ECO:0000313" key="8">
    <source>
        <dbReference type="EMBL" id="GAA0151227.1"/>
    </source>
</evidence>
<keyword evidence="2" id="KW-0217">Developmental protein</keyword>
<feature type="region of interest" description="Disordered" evidence="5">
    <location>
        <begin position="44"/>
        <end position="64"/>
    </location>
</feature>
<dbReference type="PANTHER" id="PTHR32263">
    <property type="entry name" value="INACTIVE POLY [ADP-RIBOSE] POLYMERASE SRO4-RELATED"/>
    <property type="match status" value="1"/>
</dbReference>
<dbReference type="AlphaFoldDB" id="A0AAV3PMM7"/>
<feature type="domain" description="PARP catalytic" evidence="6">
    <location>
        <begin position="66"/>
        <end position="291"/>
    </location>
</feature>
<gene>
    <name evidence="8" type="ORF">LIER_09989</name>
</gene>
<dbReference type="Gene3D" id="3.90.228.10">
    <property type="match status" value="1"/>
</dbReference>
<dbReference type="GO" id="GO:0003950">
    <property type="term" value="F:NAD+ poly-ADP-ribosyltransferase activity"/>
    <property type="evidence" value="ECO:0007669"/>
    <property type="project" value="InterPro"/>
</dbReference>
<reference evidence="8 9" key="1">
    <citation type="submission" date="2024-01" db="EMBL/GenBank/DDBJ databases">
        <title>The complete chloroplast genome sequence of Lithospermum erythrorhizon: insights into the phylogenetic relationship among Boraginaceae species and the maternal lineages of purple gromwells.</title>
        <authorList>
            <person name="Okada T."/>
            <person name="Watanabe K."/>
        </authorList>
    </citation>
    <scope>NUCLEOTIDE SEQUENCE [LARGE SCALE GENOMIC DNA]</scope>
</reference>
<dbReference type="InterPro" id="IPR012317">
    <property type="entry name" value="Poly(ADP-ribose)pol_cat_dom"/>
</dbReference>
<keyword evidence="9" id="KW-1185">Reference proteome</keyword>
<evidence type="ECO:0000256" key="3">
    <source>
        <dbReference type="ARBA" id="ARBA00023016"/>
    </source>
</evidence>